<evidence type="ECO:0000256" key="1">
    <source>
        <dbReference type="SAM" id="MobiDB-lite"/>
    </source>
</evidence>
<keyword evidence="3" id="KW-1185">Reference proteome</keyword>
<feature type="region of interest" description="Disordered" evidence="1">
    <location>
        <begin position="25"/>
        <end position="51"/>
    </location>
</feature>
<dbReference type="Proteomes" id="UP000007264">
    <property type="component" value="Unassembled WGS sequence"/>
</dbReference>
<feature type="region of interest" description="Disordered" evidence="1">
    <location>
        <begin position="80"/>
        <end position="101"/>
    </location>
</feature>
<comment type="caution">
    <text evidence="2">The sequence shown here is derived from an EMBL/GenBank/DDBJ whole genome shotgun (WGS) entry which is preliminary data.</text>
</comment>
<accession>I0YNH0</accession>
<reference evidence="2 3" key="1">
    <citation type="journal article" date="2012" name="Genome Biol.">
        <title>The genome of the polar eukaryotic microalga coccomyxa subellipsoidea reveals traits of cold adaptation.</title>
        <authorList>
            <person name="Blanc G."/>
            <person name="Agarkova I."/>
            <person name="Grimwood J."/>
            <person name="Kuo A."/>
            <person name="Brueggeman A."/>
            <person name="Dunigan D."/>
            <person name="Gurnon J."/>
            <person name="Ladunga I."/>
            <person name="Lindquist E."/>
            <person name="Lucas S."/>
            <person name="Pangilinan J."/>
            <person name="Proschold T."/>
            <person name="Salamov A."/>
            <person name="Schmutz J."/>
            <person name="Weeks D."/>
            <person name="Yamada T."/>
            <person name="Claverie J.M."/>
            <person name="Grigoriev I."/>
            <person name="Van Etten J."/>
            <person name="Lomsadze A."/>
            <person name="Borodovsky M."/>
        </authorList>
    </citation>
    <scope>NUCLEOTIDE SEQUENCE [LARGE SCALE GENOMIC DNA]</scope>
    <source>
        <strain evidence="2 3">C-169</strain>
    </source>
</reference>
<dbReference type="RefSeq" id="XP_005644483.1">
    <property type="nucleotide sequence ID" value="XM_005644426.1"/>
</dbReference>
<dbReference type="GeneID" id="17037913"/>
<sequence>MDLQASGLETRKASPAAAVQIQAVPSAAEPPAPAPASLPQPAQAGISRRQLSSQAAAEDIVNRWKGFRLRASASREELKRFLQDRQQRPNCTSKESLLARV</sequence>
<organism evidence="2 3">
    <name type="scientific">Coccomyxa subellipsoidea (strain C-169)</name>
    <name type="common">Green microalga</name>
    <dbReference type="NCBI Taxonomy" id="574566"/>
    <lineage>
        <taxon>Eukaryota</taxon>
        <taxon>Viridiplantae</taxon>
        <taxon>Chlorophyta</taxon>
        <taxon>core chlorophytes</taxon>
        <taxon>Trebouxiophyceae</taxon>
        <taxon>Trebouxiophyceae incertae sedis</taxon>
        <taxon>Coccomyxaceae</taxon>
        <taxon>Coccomyxa</taxon>
        <taxon>Coccomyxa subellipsoidea</taxon>
    </lineage>
</organism>
<dbReference type="AlphaFoldDB" id="I0YNH0"/>
<gene>
    <name evidence="2" type="ORF">COCSUDRAFT_58175</name>
</gene>
<proteinExistence type="predicted"/>
<feature type="compositionally biased region" description="Pro residues" evidence="1">
    <location>
        <begin position="28"/>
        <end position="38"/>
    </location>
</feature>
<evidence type="ECO:0000313" key="2">
    <source>
        <dbReference type="EMBL" id="EIE19939.1"/>
    </source>
</evidence>
<dbReference type="KEGG" id="csl:COCSUDRAFT_58175"/>
<evidence type="ECO:0000313" key="3">
    <source>
        <dbReference type="Proteomes" id="UP000007264"/>
    </source>
</evidence>
<dbReference type="EMBL" id="AGSI01000017">
    <property type="protein sequence ID" value="EIE19939.1"/>
    <property type="molecule type" value="Genomic_DNA"/>
</dbReference>
<name>I0YNH0_COCSC</name>
<protein>
    <submittedName>
        <fullName evidence="2">Uncharacterized protein</fullName>
    </submittedName>
</protein>